<dbReference type="GO" id="GO:0046872">
    <property type="term" value="F:metal ion binding"/>
    <property type="evidence" value="ECO:0007669"/>
    <property type="project" value="UniProtKB-KW"/>
</dbReference>
<evidence type="ECO:0000259" key="9">
    <source>
        <dbReference type="Pfam" id="PF00266"/>
    </source>
</evidence>
<evidence type="ECO:0000256" key="6">
    <source>
        <dbReference type="ARBA" id="ARBA00023004"/>
    </source>
</evidence>
<evidence type="ECO:0000256" key="5">
    <source>
        <dbReference type="ARBA" id="ARBA00022898"/>
    </source>
</evidence>
<dbReference type="GO" id="GO:0031071">
    <property type="term" value="F:cysteine desulfurase activity"/>
    <property type="evidence" value="ECO:0007669"/>
    <property type="project" value="UniProtKB-EC"/>
</dbReference>
<dbReference type="PIRSF" id="PIRSF005572">
    <property type="entry name" value="NifS"/>
    <property type="match status" value="1"/>
</dbReference>
<organism evidence="10 11">
    <name type="scientific">Acetatifactor muris</name>
    <dbReference type="NCBI Taxonomy" id="879566"/>
    <lineage>
        <taxon>Bacteria</taxon>
        <taxon>Bacillati</taxon>
        <taxon>Bacillota</taxon>
        <taxon>Clostridia</taxon>
        <taxon>Lachnospirales</taxon>
        <taxon>Lachnospiraceae</taxon>
        <taxon>Acetatifactor</taxon>
    </lineage>
</organism>
<sequence length="386" mass="42772">MIIIYQIYLDNAATSPLSPKVKEYVISILDNFYNPSSTYQHGQEVRKIITDARQSVAKFINTDSNEIYFTPSGSGSNTLAIKGLTSENPILNKYKVFYSPTAHKSMLLACESCIQNTLLKVNSVGEIDLSYLNNILTQHNNYHNGMKPLVCIEAANSEIGTINDVIAIGNIVHKHNGILVIDATGYIPLYEVNMKLWRNYVDILTFSGHKLHALKGVGILWKKNGVNLKPLIYGSQEKNLIGGTENTLGIASLGKAVQEYDYSSISSANRDYVYNYIVKNIPDSYLVGSSIESGNRLPHNLFMAFKGIEGESLMILLDMNGIQVSTGSSCTSGDLSPSTTLSAIGMDEHDIHSCIRMSFRENLENEELLYVCHIIKACVQQLRNLI</sequence>
<accession>A0A2K4ZPB3</accession>
<comment type="cofactor">
    <cofactor evidence="1">
        <name>pyridoxal 5'-phosphate</name>
        <dbReference type="ChEBI" id="CHEBI:597326"/>
    </cofactor>
</comment>
<dbReference type="PANTHER" id="PTHR11601:SF34">
    <property type="entry name" value="CYSTEINE DESULFURASE"/>
    <property type="match status" value="1"/>
</dbReference>
<evidence type="ECO:0000256" key="4">
    <source>
        <dbReference type="ARBA" id="ARBA00022723"/>
    </source>
</evidence>
<dbReference type="Gene3D" id="3.40.640.10">
    <property type="entry name" value="Type I PLP-dependent aspartate aminotransferase-like (Major domain)"/>
    <property type="match status" value="1"/>
</dbReference>
<reference evidence="10 11" key="1">
    <citation type="submission" date="2018-01" db="EMBL/GenBank/DDBJ databases">
        <authorList>
            <person name="Gaut B.S."/>
            <person name="Morton B.R."/>
            <person name="Clegg M.T."/>
            <person name="Duvall M.R."/>
        </authorList>
    </citation>
    <scope>NUCLEOTIDE SEQUENCE [LARGE SCALE GENOMIC DNA]</scope>
    <source>
        <strain evidence="10">GP69</strain>
    </source>
</reference>
<dbReference type="RefSeq" id="WP_172455282.1">
    <property type="nucleotide sequence ID" value="NZ_JANJZD010000047.1"/>
</dbReference>
<dbReference type="GO" id="GO:0051536">
    <property type="term" value="F:iron-sulfur cluster binding"/>
    <property type="evidence" value="ECO:0007669"/>
    <property type="project" value="UniProtKB-KW"/>
</dbReference>
<evidence type="ECO:0000256" key="1">
    <source>
        <dbReference type="ARBA" id="ARBA00001933"/>
    </source>
</evidence>
<dbReference type="EC" id="2.8.1.7" evidence="10"/>
<dbReference type="AlphaFoldDB" id="A0A2K4ZPB3"/>
<dbReference type="SUPFAM" id="SSF53383">
    <property type="entry name" value="PLP-dependent transferases"/>
    <property type="match status" value="1"/>
</dbReference>
<keyword evidence="6" id="KW-0408">Iron</keyword>
<keyword evidence="4" id="KW-0479">Metal-binding</keyword>
<dbReference type="InterPro" id="IPR016454">
    <property type="entry name" value="Cysteine_dSase"/>
</dbReference>
<keyword evidence="5" id="KW-0663">Pyridoxal phosphate</keyword>
<evidence type="ECO:0000313" key="11">
    <source>
        <dbReference type="Proteomes" id="UP000236311"/>
    </source>
</evidence>
<evidence type="ECO:0000256" key="3">
    <source>
        <dbReference type="ARBA" id="ARBA00022679"/>
    </source>
</evidence>
<proteinExistence type="inferred from homology"/>
<dbReference type="PANTHER" id="PTHR11601">
    <property type="entry name" value="CYSTEINE DESULFURYLASE FAMILY MEMBER"/>
    <property type="match status" value="1"/>
</dbReference>
<name>A0A2K4ZPB3_9FIRM</name>
<dbReference type="InterPro" id="IPR015422">
    <property type="entry name" value="PyrdxlP-dep_Trfase_small"/>
</dbReference>
<evidence type="ECO:0000313" key="10">
    <source>
        <dbReference type="EMBL" id="SOY32212.1"/>
    </source>
</evidence>
<keyword evidence="3 10" id="KW-0808">Transferase</keyword>
<comment type="catalytic activity">
    <reaction evidence="8">
        <text>(sulfur carrier)-H + L-cysteine = (sulfur carrier)-SH + L-alanine</text>
        <dbReference type="Rhea" id="RHEA:43892"/>
        <dbReference type="Rhea" id="RHEA-COMP:14737"/>
        <dbReference type="Rhea" id="RHEA-COMP:14739"/>
        <dbReference type="ChEBI" id="CHEBI:29917"/>
        <dbReference type="ChEBI" id="CHEBI:35235"/>
        <dbReference type="ChEBI" id="CHEBI:57972"/>
        <dbReference type="ChEBI" id="CHEBI:64428"/>
        <dbReference type="EC" id="2.8.1.7"/>
    </reaction>
</comment>
<keyword evidence="11" id="KW-1185">Reference proteome</keyword>
<evidence type="ECO:0000256" key="7">
    <source>
        <dbReference type="ARBA" id="ARBA00023014"/>
    </source>
</evidence>
<protein>
    <submittedName>
        <fullName evidence="10">Cysteine desulfurase</fullName>
        <ecNumber evidence="10">2.8.1.7</ecNumber>
    </submittedName>
</protein>
<keyword evidence="7" id="KW-0411">Iron-sulfur</keyword>
<gene>
    <name evidence="10" type="primary">iscS_3</name>
    <name evidence="10" type="ORF">AMURIS_04970</name>
</gene>
<dbReference type="Gene3D" id="3.90.1150.10">
    <property type="entry name" value="Aspartate Aminotransferase, domain 1"/>
    <property type="match status" value="1"/>
</dbReference>
<dbReference type="EMBL" id="OFSM01000042">
    <property type="protein sequence ID" value="SOY32212.1"/>
    <property type="molecule type" value="Genomic_DNA"/>
</dbReference>
<dbReference type="InterPro" id="IPR015421">
    <property type="entry name" value="PyrdxlP-dep_Trfase_major"/>
</dbReference>
<dbReference type="InterPro" id="IPR015424">
    <property type="entry name" value="PyrdxlP-dep_Trfase"/>
</dbReference>
<evidence type="ECO:0000256" key="2">
    <source>
        <dbReference type="ARBA" id="ARBA00006490"/>
    </source>
</evidence>
<comment type="similarity">
    <text evidence="2">Belongs to the class-V pyridoxal-phosphate-dependent aminotransferase family. NifS/IscS subfamily.</text>
</comment>
<dbReference type="Proteomes" id="UP000236311">
    <property type="component" value="Unassembled WGS sequence"/>
</dbReference>
<feature type="domain" description="Aminotransferase class V" evidence="9">
    <location>
        <begin position="7"/>
        <end position="368"/>
    </location>
</feature>
<dbReference type="InterPro" id="IPR000192">
    <property type="entry name" value="Aminotrans_V_dom"/>
</dbReference>
<dbReference type="Pfam" id="PF00266">
    <property type="entry name" value="Aminotran_5"/>
    <property type="match status" value="1"/>
</dbReference>
<evidence type="ECO:0000256" key="8">
    <source>
        <dbReference type="ARBA" id="ARBA00050776"/>
    </source>
</evidence>